<protein>
    <recommendedName>
        <fullName evidence="3">3-keto-alpha-glucoside-1,2-lyase/3-keto-2-hydroxy-glucal hydratase domain-containing protein</fullName>
    </recommendedName>
</protein>
<dbReference type="GO" id="GO:0016787">
    <property type="term" value="F:hydrolase activity"/>
    <property type="evidence" value="ECO:0007669"/>
    <property type="project" value="InterPro"/>
</dbReference>
<dbReference type="RefSeq" id="WP_145415795.1">
    <property type="nucleotide sequence ID" value="NZ_CP036526.1"/>
</dbReference>
<evidence type="ECO:0000259" key="3">
    <source>
        <dbReference type="Pfam" id="PF06439"/>
    </source>
</evidence>
<dbReference type="Pfam" id="PF06439">
    <property type="entry name" value="3keto-disac_hyd"/>
    <property type="match status" value="1"/>
</dbReference>
<feature type="chain" id="PRO_5021965018" description="3-keto-alpha-glucoside-1,2-lyase/3-keto-2-hydroxy-glucal hydratase domain-containing protein" evidence="2">
    <location>
        <begin position="24"/>
        <end position="316"/>
    </location>
</feature>
<dbReference type="EMBL" id="CP036526">
    <property type="protein sequence ID" value="QDT08214.1"/>
    <property type="molecule type" value="Genomic_DNA"/>
</dbReference>
<organism evidence="4 5">
    <name type="scientific">Stieleria marina</name>
    <dbReference type="NCBI Taxonomy" id="1930275"/>
    <lineage>
        <taxon>Bacteria</taxon>
        <taxon>Pseudomonadati</taxon>
        <taxon>Planctomycetota</taxon>
        <taxon>Planctomycetia</taxon>
        <taxon>Pirellulales</taxon>
        <taxon>Pirellulaceae</taxon>
        <taxon>Stieleria</taxon>
    </lineage>
</organism>
<evidence type="ECO:0000313" key="4">
    <source>
        <dbReference type="EMBL" id="QDT08214.1"/>
    </source>
</evidence>
<dbReference type="Gene3D" id="2.60.120.560">
    <property type="entry name" value="Exo-inulinase, domain 1"/>
    <property type="match status" value="1"/>
</dbReference>
<name>A0A517NM54_9BACT</name>
<feature type="signal peptide" evidence="2">
    <location>
        <begin position="1"/>
        <end position="23"/>
    </location>
</feature>
<evidence type="ECO:0000256" key="2">
    <source>
        <dbReference type="SAM" id="SignalP"/>
    </source>
</evidence>
<sequence length="316" mass="34700" precursor="true">MRTVIFAASLVVFTASFDVQAQADDAVTPTWTNTKSAADQFPGFAFLGEYVRDNLAIQVVPAEGKYYLSIYKGGLPGDGWDRSKIGHEWIGADAIENRLAGFVKVDRSSELDFTSPPKDALVLFDGTTMEHWKFGKMTDGILQAGAATKRTFKDFKLHFECMTPLKPSLPLSHPGRGNSGVFALGAYEVQVMDTFGLDPSTDAWNETDTKIIKKPATWCGSIYGIRPPSINVCLPPLVWQTFDVEFTTARFDGGKKISDAVMTIHQNGVLVQDQVKLPEGTGGGPQGPRPEVPEGPIYVQKHGNPVQYRNIWIVEK</sequence>
<reference evidence="4 5" key="1">
    <citation type="submission" date="2019-02" db="EMBL/GenBank/DDBJ databases">
        <title>Deep-cultivation of Planctomycetes and their phenomic and genomic characterization uncovers novel biology.</title>
        <authorList>
            <person name="Wiegand S."/>
            <person name="Jogler M."/>
            <person name="Boedeker C."/>
            <person name="Pinto D."/>
            <person name="Vollmers J."/>
            <person name="Rivas-Marin E."/>
            <person name="Kohn T."/>
            <person name="Peeters S.H."/>
            <person name="Heuer A."/>
            <person name="Rast P."/>
            <person name="Oberbeckmann S."/>
            <person name="Bunk B."/>
            <person name="Jeske O."/>
            <person name="Meyerdierks A."/>
            <person name="Storesund J.E."/>
            <person name="Kallscheuer N."/>
            <person name="Luecker S."/>
            <person name="Lage O.M."/>
            <person name="Pohl T."/>
            <person name="Merkel B.J."/>
            <person name="Hornburger P."/>
            <person name="Mueller R.-W."/>
            <person name="Bruemmer F."/>
            <person name="Labrenz M."/>
            <person name="Spormann A.M."/>
            <person name="Op den Camp H."/>
            <person name="Overmann J."/>
            <person name="Amann R."/>
            <person name="Jetten M.S.M."/>
            <person name="Mascher T."/>
            <person name="Medema M.H."/>
            <person name="Devos D.P."/>
            <person name="Kaster A.-K."/>
            <person name="Ovreas L."/>
            <person name="Rohde M."/>
            <person name="Galperin M.Y."/>
            <person name="Jogler C."/>
        </authorList>
    </citation>
    <scope>NUCLEOTIDE SEQUENCE [LARGE SCALE GENOMIC DNA]</scope>
    <source>
        <strain evidence="4 5">K23_9</strain>
    </source>
</reference>
<accession>A0A517NM54</accession>
<feature type="domain" description="3-keto-alpha-glucoside-1,2-lyase/3-keto-2-hydroxy-glucal hydratase" evidence="3">
    <location>
        <begin position="122"/>
        <end position="313"/>
    </location>
</feature>
<evidence type="ECO:0000256" key="1">
    <source>
        <dbReference type="SAM" id="MobiDB-lite"/>
    </source>
</evidence>
<feature type="region of interest" description="Disordered" evidence="1">
    <location>
        <begin position="276"/>
        <end position="299"/>
    </location>
</feature>
<dbReference type="InterPro" id="IPR010496">
    <property type="entry name" value="AL/BT2_dom"/>
</dbReference>
<proteinExistence type="predicted"/>
<dbReference type="Proteomes" id="UP000319817">
    <property type="component" value="Chromosome"/>
</dbReference>
<dbReference type="PANTHER" id="PTHR33546:SF1">
    <property type="entry name" value="LARGE, MULTIFUNCTIONAL SECRETED PROTEIN"/>
    <property type="match status" value="1"/>
</dbReference>
<gene>
    <name evidence="4" type="ORF">K239x_01470</name>
</gene>
<dbReference type="PANTHER" id="PTHR33546">
    <property type="entry name" value="LARGE, MULTIFUNCTIONAL SECRETED PROTEIN-RELATED"/>
    <property type="match status" value="1"/>
</dbReference>
<keyword evidence="5" id="KW-1185">Reference proteome</keyword>
<evidence type="ECO:0000313" key="5">
    <source>
        <dbReference type="Proteomes" id="UP000319817"/>
    </source>
</evidence>
<dbReference type="OrthoDB" id="176168at2"/>
<dbReference type="AlphaFoldDB" id="A0A517NM54"/>
<keyword evidence="2" id="KW-0732">Signal</keyword>